<name>A6JHI1_RAT</name>
<protein>
    <submittedName>
        <fullName evidence="1">RCG57807</fullName>
    </submittedName>
</protein>
<dbReference type="AlphaFoldDB" id="A6JHI1"/>
<organism evidence="1 2">
    <name type="scientific">Rattus norvegicus</name>
    <name type="common">Rat</name>
    <dbReference type="NCBI Taxonomy" id="10116"/>
    <lineage>
        <taxon>Eukaryota</taxon>
        <taxon>Metazoa</taxon>
        <taxon>Chordata</taxon>
        <taxon>Craniata</taxon>
        <taxon>Vertebrata</taxon>
        <taxon>Euteleostomi</taxon>
        <taxon>Mammalia</taxon>
        <taxon>Eutheria</taxon>
        <taxon>Euarchontoglires</taxon>
        <taxon>Glires</taxon>
        <taxon>Rodentia</taxon>
        <taxon>Myomorpha</taxon>
        <taxon>Muroidea</taxon>
        <taxon>Muridae</taxon>
        <taxon>Murinae</taxon>
        <taxon>Rattus</taxon>
    </lineage>
</organism>
<gene>
    <name evidence="1" type="ORF">rCG_57807</name>
</gene>
<dbReference type="Proteomes" id="UP000234681">
    <property type="component" value="Chromosome 1"/>
</dbReference>
<proteinExistence type="predicted"/>
<evidence type="ECO:0000313" key="1">
    <source>
        <dbReference type="EMBL" id="EDL94305.1"/>
    </source>
</evidence>
<evidence type="ECO:0000313" key="2">
    <source>
        <dbReference type="Proteomes" id="UP000234681"/>
    </source>
</evidence>
<reference evidence="2" key="1">
    <citation type="submission" date="2005-09" db="EMBL/GenBank/DDBJ databases">
        <authorList>
            <person name="Mural R.J."/>
            <person name="Li P.W."/>
            <person name="Adams M.D."/>
            <person name="Amanatides P.G."/>
            <person name="Baden-Tillson H."/>
            <person name="Barnstead M."/>
            <person name="Chin S.H."/>
            <person name="Dew I."/>
            <person name="Evans C.A."/>
            <person name="Ferriera S."/>
            <person name="Flanigan M."/>
            <person name="Fosler C."/>
            <person name="Glodek A."/>
            <person name="Gu Z."/>
            <person name="Holt R.A."/>
            <person name="Jennings D."/>
            <person name="Kraft C.L."/>
            <person name="Lu F."/>
            <person name="Nguyen T."/>
            <person name="Nusskern D.R."/>
            <person name="Pfannkoch C.M."/>
            <person name="Sitter C."/>
            <person name="Sutton G.G."/>
            <person name="Venter J.C."/>
            <person name="Wang Z."/>
            <person name="Woodage T."/>
            <person name="Zheng X.H."/>
            <person name="Zhong F."/>
        </authorList>
    </citation>
    <scope>NUCLEOTIDE SEQUENCE [LARGE SCALE GENOMIC DNA]</scope>
    <source>
        <strain>BN</strain>
        <strain evidence="2">Sprague-Dawley</strain>
    </source>
</reference>
<sequence>MNEDPREPGSFCSLLPSSPSAPSWQFFRNPQLTWSSETGRVKPGKEAESWLLTFPSRPVPHHTGASRYDFFFLLPTATKP</sequence>
<accession>A6JHI1</accession>
<dbReference type="EMBL" id="CH473986">
    <property type="protein sequence ID" value="EDL94305.1"/>
    <property type="molecule type" value="Genomic_DNA"/>
</dbReference>